<evidence type="ECO:0000256" key="4">
    <source>
        <dbReference type="ARBA" id="ARBA00023008"/>
    </source>
</evidence>
<dbReference type="PANTHER" id="PTHR38439">
    <property type="entry name" value="AURACYANIN-B"/>
    <property type="match status" value="1"/>
</dbReference>
<dbReference type="AlphaFoldDB" id="A0A1G9TUV1"/>
<dbReference type="GO" id="GO:0042597">
    <property type="term" value="C:periplasmic space"/>
    <property type="evidence" value="ECO:0007669"/>
    <property type="project" value="UniProtKB-SubCell"/>
</dbReference>
<comment type="subcellular location">
    <subcellularLocation>
        <location evidence="1">Periplasm</location>
    </subcellularLocation>
</comment>
<keyword evidence="4" id="KW-0186">Copper</keyword>
<proteinExistence type="predicted"/>
<dbReference type="SUPFAM" id="SSF49503">
    <property type="entry name" value="Cupredoxins"/>
    <property type="match status" value="1"/>
</dbReference>
<protein>
    <submittedName>
        <fullName evidence="7">Uncharacterized copper-binding protein, cupredoxin-like subfamily</fullName>
    </submittedName>
</protein>
<accession>A0A1G9TUV1</accession>
<dbReference type="InterPro" id="IPR050845">
    <property type="entry name" value="Cu-binding_ET"/>
</dbReference>
<dbReference type="PANTHER" id="PTHR38439:SF3">
    <property type="entry name" value="COPPER-RESISTANT CUPROPROTEIN COPI"/>
    <property type="match status" value="1"/>
</dbReference>
<dbReference type="OrthoDB" id="9816061at2"/>
<evidence type="ECO:0000256" key="2">
    <source>
        <dbReference type="ARBA" id="ARBA00022723"/>
    </source>
</evidence>
<evidence type="ECO:0000256" key="1">
    <source>
        <dbReference type="ARBA" id="ARBA00004418"/>
    </source>
</evidence>
<dbReference type="RefSeq" id="WP_091570640.1">
    <property type="nucleotide sequence ID" value="NZ_FNHP01000007.1"/>
</dbReference>
<organism evidence="7 8">
    <name type="scientific">Oryzisolibacter propanilivorax</name>
    <dbReference type="NCBI Taxonomy" id="1527607"/>
    <lineage>
        <taxon>Bacteria</taxon>
        <taxon>Pseudomonadati</taxon>
        <taxon>Pseudomonadota</taxon>
        <taxon>Betaproteobacteria</taxon>
        <taxon>Burkholderiales</taxon>
        <taxon>Comamonadaceae</taxon>
        <taxon>Oryzisolibacter</taxon>
    </lineage>
</organism>
<evidence type="ECO:0000313" key="8">
    <source>
        <dbReference type="Proteomes" id="UP000198552"/>
    </source>
</evidence>
<name>A0A1G9TUV1_9BURK</name>
<evidence type="ECO:0000256" key="3">
    <source>
        <dbReference type="ARBA" id="ARBA00022764"/>
    </source>
</evidence>
<dbReference type="GO" id="GO:0009055">
    <property type="term" value="F:electron transfer activity"/>
    <property type="evidence" value="ECO:0007669"/>
    <property type="project" value="InterPro"/>
</dbReference>
<feature type="domain" description="Blue (type 1) copper" evidence="6">
    <location>
        <begin position="58"/>
        <end position="162"/>
    </location>
</feature>
<dbReference type="STRING" id="1527607.SAMN05428957_10719"/>
<reference evidence="8" key="1">
    <citation type="submission" date="2016-10" db="EMBL/GenBank/DDBJ databases">
        <authorList>
            <person name="Varghese N."/>
            <person name="Submissions S."/>
        </authorList>
    </citation>
    <scope>NUCLEOTIDE SEQUENCE [LARGE SCALE GENOMIC DNA]</scope>
    <source>
        <strain evidence="8">EPL6</strain>
    </source>
</reference>
<dbReference type="Gene3D" id="2.60.40.420">
    <property type="entry name" value="Cupredoxins - blue copper proteins"/>
    <property type="match status" value="1"/>
</dbReference>
<feature type="chain" id="PRO_5011747492" evidence="5">
    <location>
        <begin position="26"/>
        <end position="165"/>
    </location>
</feature>
<dbReference type="CDD" id="cd04211">
    <property type="entry name" value="Cupredoxin_like_2"/>
    <property type="match status" value="1"/>
</dbReference>
<gene>
    <name evidence="7" type="ORF">SAMN05428957_10719</name>
</gene>
<keyword evidence="3" id="KW-0574">Periplasm</keyword>
<dbReference type="EMBL" id="FNHP01000007">
    <property type="protein sequence ID" value="SDM51580.1"/>
    <property type="molecule type" value="Genomic_DNA"/>
</dbReference>
<keyword evidence="8" id="KW-1185">Reference proteome</keyword>
<dbReference type="Pfam" id="PF00127">
    <property type="entry name" value="Copper-bind"/>
    <property type="match status" value="1"/>
</dbReference>
<evidence type="ECO:0000259" key="6">
    <source>
        <dbReference type="Pfam" id="PF00127"/>
    </source>
</evidence>
<evidence type="ECO:0000313" key="7">
    <source>
        <dbReference type="EMBL" id="SDM51580.1"/>
    </source>
</evidence>
<dbReference type="GO" id="GO:0005507">
    <property type="term" value="F:copper ion binding"/>
    <property type="evidence" value="ECO:0007669"/>
    <property type="project" value="InterPro"/>
</dbReference>
<sequence length="165" mass="17765">MRFTRFTVSQLLAMAALAASGAAFASGNHAGGHGHDDGGETAIGKPGVAAKASRTITIEMSDNMRYTPSNIQVKQGETVRFIVKNAGQVKHELSLGTEKELLEHLEQMKKFPDMEHDEPSKVTLQPGKQGEIVWQFTKAGAVNFACLMPGHYEAGMKGAIKVGRK</sequence>
<dbReference type="Proteomes" id="UP000198552">
    <property type="component" value="Unassembled WGS sequence"/>
</dbReference>
<dbReference type="InterPro" id="IPR008972">
    <property type="entry name" value="Cupredoxin"/>
</dbReference>
<keyword evidence="2" id="KW-0479">Metal-binding</keyword>
<feature type="signal peptide" evidence="5">
    <location>
        <begin position="1"/>
        <end position="25"/>
    </location>
</feature>
<keyword evidence="5" id="KW-0732">Signal</keyword>
<dbReference type="InterPro" id="IPR000923">
    <property type="entry name" value="BlueCu_1"/>
</dbReference>
<evidence type="ECO:0000256" key="5">
    <source>
        <dbReference type="SAM" id="SignalP"/>
    </source>
</evidence>